<proteinExistence type="predicted"/>
<dbReference type="Proteomes" id="UP000199532">
    <property type="component" value="Unassembled WGS sequence"/>
</dbReference>
<name>A0A1H6Q0R1_9BACT</name>
<gene>
    <name evidence="1" type="ORF">SAMN04487995_0130</name>
</gene>
<organism evidence="1 2">
    <name type="scientific">Dyadobacter koreensis</name>
    <dbReference type="NCBI Taxonomy" id="408657"/>
    <lineage>
        <taxon>Bacteria</taxon>
        <taxon>Pseudomonadati</taxon>
        <taxon>Bacteroidota</taxon>
        <taxon>Cytophagia</taxon>
        <taxon>Cytophagales</taxon>
        <taxon>Spirosomataceae</taxon>
        <taxon>Dyadobacter</taxon>
    </lineage>
</organism>
<keyword evidence="2" id="KW-1185">Reference proteome</keyword>
<sequence length="45" mass="5181">MLSKKYAPWVIPMEHFVVRAEEQLGKAVSIRHCVLLLFHANGDFV</sequence>
<accession>A0A1H6Q0R1</accession>
<evidence type="ECO:0000313" key="2">
    <source>
        <dbReference type="Proteomes" id="UP000199532"/>
    </source>
</evidence>
<evidence type="ECO:0000313" key="1">
    <source>
        <dbReference type="EMBL" id="SEI37449.1"/>
    </source>
</evidence>
<protein>
    <submittedName>
        <fullName evidence="1">Uncharacterized protein</fullName>
    </submittedName>
</protein>
<dbReference type="AlphaFoldDB" id="A0A1H6Q0R1"/>
<dbReference type="EMBL" id="FNXY01000001">
    <property type="protein sequence ID" value="SEI37449.1"/>
    <property type="molecule type" value="Genomic_DNA"/>
</dbReference>
<reference evidence="1 2" key="1">
    <citation type="submission" date="2016-10" db="EMBL/GenBank/DDBJ databases">
        <authorList>
            <person name="de Groot N.N."/>
        </authorList>
    </citation>
    <scope>NUCLEOTIDE SEQUENCE [LARGE SCALE GENOMIC DNA]</scope>
    <source>
        <strain evidence="1 2">DSM 19938</strain>
    </source>
</reference>